<dbReference type="NCBIfam" id="TIGR00696">
    <property type="entry name" value="wecG_tagA_cpsF"/>
    <property type="match status" value="1"/>
</dbReference>
<dbReference type="EMBL" id="QUMQ01000001">
    <property type="protein sequence ID" value="REF96411.1"/>
    <property type="molecule type" value="Genomic_DNA"/>
</dbReference>
<organism evidence="3 4">
    <name type="scientific">Asanoa ferruginea</name>
    <dbReference type="NCBI Taxonomy" id="53367"/>
    <lineage>
        <taxon>Bacteria</taxon>
        <taxon>Bacillati</taxon>
        <taxon>Actinomycetota</taxon>
        <taxon>Actinomycetes</taxon>
        <taxon>Micromonosporales</taxon>
        <taxon>Micromonosporaceae</taxon>
        <taxon>Asanoa</taxon>
    </lineage>
</organism>
<evidence type="ECO:0000256" key="1">
    <source>
        <dbReference type="ARBA" id="ARBA00022676"/>
    </source>
</evidence>
<dbReference type="GO" id="GO:0016758">
    <property type="term" value="F:hexosyltransferase activity"/>
    <property type="evidence" value="ECO:0007669"/>
    <property type="project" value="TreeGrafter"/>
</dbReference>
<evidence type="ECO:0000256" key="2">
    <source>
        <dbReference type="ARBA" id="ARBA00022679"/>
    </source>
</evidence>
<evidence type="ECO:0000313" key="3">
    <source>
        <dbReference type="EMBL" id="REF96411.1"/>
    </source>
</evidence>
<keyword evidence="1" id="KW-0328">Glycosyltransferase</keyword>
<proteinExistence type="predicted"/>
<dbReference type="PANTHER" id="PTHR34136">
    <property type="match status" value="1"/>
</dbReference>
<accession>A0A3D9ZGL4</accession>
<keyword evidence="2" id="KW-0808">Transferase</keyword>
<comment type="caution">
    <text evidence="3">The sequence shown here is derived from an EMBL/GenBank/DDBJ whole genome shotgun (WGS) entry which is preliminary data.</text>
</comment>
<protein>
    <submittedName>
        <fullName evidence="3">Exopolysaccharide biosynthesis WecB/TagA/CpsF family protein</fullName>
    </submittedName>
</protein>
<sequence length="268" mass="29612">MIDRGRHSVLGVLVDAVDYETATAKVIEAAHERQSLALTALAVHGVMTGVLDPAHNARLNSFDVVTPDGQPVRWGLNLLHGTALTDRVYGPTLTLRVLARCAAEGLPVYLYGSTDETLGRLVPALEKMFPALKLAGYEQSKFRTARPGEAVEIADRIRASGARVLLVGLGCPRQEIFAYAMRPLLDMPQLAVGAAFDYHAGLLRKPPPWMQKRGLEWLWRLGLEPRRLWRRYVILNPAYVARLLAQKTGLWKATPPPPATEPLTEFPI</sequence>
<dbReference type="Pfam" id="PF03808">
    <property type="entry name" value="Glyco_tran_WecG"/>
    <property type="match status" value="1"/>
</dbReference>
<keyword evidence="4" id="KW-1185">Reference proteome</keyword>
<dbReference type="InterPro" id="IPR004629">
    <property type="entry name" value="WecG_TagA_CpsF"/>
</dbReference>
<dbReference type="AlphaFoldDB" id="A0A3D9ZGL4"/>
<evidence type="ECO:0000313" key="4">
    <source>
        <dbReference type="Proteomes" id="UP000256913"/>
    </source>
</evidence>
<dbReference type="CDD" id="cd06533">
    <property type="entry name" value="Glyco_transf_WecG_TagA"/>
    <property type="match status" value="1"/>
</dbReference>
<dbReference type="Proteomes" id="UP000256913">
    <property type="component" value="Unassembled WGS sequence"/>
</dbReference>
<gene>
    <name evidence="3" type="ORF">DFJ67_2390</name>
</gene>
<dbReference type="RefSeq" id="WP_409362952.1">
    <property type="nucleotide sequence ID" value="NZ_BONB01000033.1"/>
</dbReference>
<dbReference type="PANTHER" id="PTHR34136:SF1">
    <property type="entry name" value="UDP-N-ACETYL-D-MANNOSAMINURONIC ACID TRANSFERASE"/>
    <property type="match status" value="1"/>
</dbReference>
<name>A0A3D9ZGL4_9ACTN</name>
<reference evidence="3 4" key="1">
    <citation type="submission" date="2018-08" db="EMBL/GenBank/DDBJ databases">
        <title>Sequencing the genomes of 1000 actinobacteria strains.</title>
        <authorList>
            <person name="Klenk H.-P."/>
        </authorList>
    </citation>
    <scope>NUCLEOTIDE SEQUENCE [LARGE SCALE GENOMIC DNA]</scope>
    <source>
        <strain evidence="3 4">DSM 44099</strain>
    </source>
</reference>